<organism evidence="1 2">
    <name type="scientific">Seminavis robusta</name>
    <dbReference type="NCBI Taxonomy" id="568900"/>
    <lineage>
        <taxon>Eukaryota</taxon>
        <taxon>Sar</taxon>
        <taxon>Stramenopiles</taxon>
        <taxon>Ochrophyta</taxon>
        <taxon>Bacillariophyta</taxon>
        <taxon>Bacillariophyceae</taxon>
        <taxon>Bacillariophycidae</taxon>
        <taxon>Naviculales</taxon>
        <taxon>Naviculaceae</taxon>
        <taxon>Seminavis</taxon>
    </lineage>
</organism>
<dbReference type="OrthoDB" id="9983221at2759"/>
<proteinExistence type="predicted"/>
<dbReference type="EMBL" id="CAICTM010000148">
    <property type="protein sequence ID" value="CAB9502901.1"/>
    <property type="molecule type" value="Genomic_DNA"/>
</dbReference>
<name>A0A9N8H6K6_9STRA</name>
<dbReference type="Proteomes" id="UP001153069">
    <property type="component" value="Unassembled WGS sequence"/>
</dbReference>
<accession>A0A9N8H6K6</accession>
<comment type="caution">
    <text evidence="1">The sequence shown here is derived from an EMBL/GenBank/DDBJ whole genome shotgun (WGS) entry which is preliminary data.</text>
</comment>
<evidence type="ECO:0000313" key="2">
    <source>
        <dbReference type="Proteomes" id="UP001153069"/>
    </source>
</evidence>
<protein>
    <submittedName>
        <fullName evidence="1">Uncharacterized protein</fullName>
    </submittedName>
</protein>
<dbReference type="InterPro" id="IPR029058">
    <property type="entry name" value="AB_hydrolase_fold"/>
</dbReference>
<gene>
    <name evidence="1" type="ORF">SEMRO_149_G068700.1</name>
</gene>
<reference evidence="1" key="1">
    <citation type="submission" date="2020-06" db="EMBL/GenBank/DDBJ databases">
        <authorList>
            <consortium name="Plant Systems Biology data submission"/>
        </authorList>
    </citation>
    <scope>NUCLEOTIDE SEQUENCE</scope>
    <source>
        <strain evidence="1">D6</strain>
    </source>
</reference>
<dbReference type="Gene3D" id="3.40.50.1820">
    <property type="entry name" value="alpha/beta hydrolase"/>
    <property type="match status" value="1"/>
</dbReference>
<sequence>MFWAFLSRLFHIAQGRLVYLLALLDIPIGYFEKQRFQLRRLPHPRNNNDNHENTKKVLLISFAGSTFLVGGFPRAEFQTVLEKAAERCGVAADCLFLVDPSVTFYTKSSSHAQRRSKRFGTWEGWDEVVEDINQLIAAEGYDKVVAVGSSMGATAILALVGRFRRCDTAVVFNPLVDLVHESRLGFYVGGLRLPPHIRHNLPDIMAEQCLASSRRGTNVMVHYSQHSPKDIVQLQYLQDAIRARQEKTDRERDDNILDTIGHDTSKHVLARELKKRQELLPLLEDALRKTLLLREQDDKKTKQ</sequence>
<dbReference type="AlphaFoldDB" id="A0A9N8H6K6"/>
<keyword evidence="2" id="KW-1185">Reference proteome</keyword>
<evidence type="ECO:0000313" key="1">
    <source>
        <dbReference type="EMBL" id="CAB9502901.1"/>
    </source>
</evidence>
<dbReference type="SUPFAM" id="SSF53474">
    <property type="entry name" value="alpha/beta-Hydrolases"/>
    <property type="match status" value="1"/>
</dbReference>